<dbReference type="EMBL" id="CP163302">
    <property type="protein sequence ID" value="XDP45390.1"/>
    <property type="molecule type" value="Genomic_DNA"/>
</dbReference>
<evidence type="ECO:0000313" key="3">
    <source>
        <dbReference type="EMBL" id="XDP45390.1"/>
    </source>
</evidence>
<dbReference type="Pfam" id="PF01590">
    <property type="entry name" value="GAF"/>
    <property type="match status" value="1"/>
</dbReference>
<dbReference type="SMART" id="SM00862">
    <property type="entry name" value="Trans_reg_C"/>
    <property type="match status" value="1"/>
</dbReference>
<protein>
    <submittedName>
        <fullName evidence="3">GAF domain-containing protein</fullName>
    </submittedName>
</protein>
<organism evidence="3">
    <name type="scientific">Sinomonas puerhi</name>
    <dbReference type="NCBI Taxonomy" id="3238584"/>
    <lineage>
        <taxon>Bacteria</taxon>
        <taxon>Bacillati</taxon>
        <taxon>Actinomycetota</taxon>
        <taxon>Actinomycetes</taxon>
        <taxon>Micrococcales</taxon>
        <taxon>Micrococcaceae</taxon>
        <taxon>Sinomonas</taxon>
    </lineage>
</organism>
<dbReference type="InterPro" id="IPR029016">
    <property type="entry name" value="GAF-like_dom_sf"/>
</dbReference>
<dbReference type="GO" id="GO:0000160">
    <property type="term" value="P:phosphorelay signal transduction system"/>
    <property type="evidence" value="ECO:0007669"/>
    <property type="project" value="InterPro"/>
</dbReference>
<dbReference type="InterPro" id="IPR001867">
    <property type="entry name" value="OmpR/PhoB-type_DNA-bd"/>
</dbReference>
<dbReference type="GO" id="GO:0006355">
    <property type="term" value="P:regulation of DNA-templated transcription"/>
    <property type="evidence" value="ECO:0007669"/>
    <property type="project" value="InterPro"/>
</dbReference>
<dbReference type="Gene3D" id="3.30.450.40">
    <property type="match status" value="1"/>
</dbReference>
<feature type="domain" description="OmpR/PhoB-type" evidence="2">
    <location>
        <begin position="318"/>
        <end position="381"/>
    </location>
</feature>
<dbReference type="GO" id="GO:0003677">
    <property type="term" value="F:DNA binding"/>
    <property type="evidence" value="ECO:0007669"/>
    <property type="project" value="UniProtKB-KW"/>
</dbReference>
<dbReference type="RefSeq" id="WP_369045930.1">
    <property type="nucleotide sequence ID" value="NZ_CP163302.1"/>
</dbReference>
<name>A0AB39L3H3_9MICC</name>
<evidence type="ECO:0000259" key="2">
    <source>
        <dbReference type="SMART" id="SM00862"/>
    </source>
</evidence>
<reference evidence="3" key="1">
    <citation type="submission" date="2024-07" db="EMBL/GenBank/DDBJ databases">
        <authorList>
            <person name="fu j."/>
        </authorList>
    </citation>
    <scope>NUCLEOTIDE SEQUENCE</scope>
    <source>
        <strain evidence="3">P10A9</strain>
    </source>
</reference>
<proteinExistence type="predicted"/>
<dbReference type="KEGG" id="spue:AB5L97_19370"/>
<sequence>MTQSRLEAALTVFDDPTAKARELLGLHRAWSTSRQIPDLLRPVIARAWQRQGTVPGHLRPLGDAAVAERRDRAEDLASVVPLLGDRLLPLAAEAGNELVVSDDQGYVLWVSGPAPVRRKSEELGYVQGARWRERDVGVNALGTAMEERRPVQIFGPEHGDEDQHPWVCTSAPLLDPRTGTLLGVVTLSGSYRTAHPHTLSLVTMAAGEAMGLLRSRHADGLRRLARDAGQRGVVPARVATLVVDDAGWVASAHGYGVGERIRLPAGLSGGPAWVPGVGQVFAEPLDGGWLLRAAVAQTQLELRPGPPPSALMRSGPDATEIPLTARHFELLTLLAAHPQGLDAREVLSRLDGAQTEVTVRAELSRLRRRLGGLIESRPYRLTVPAAVVRP</sequence>
<dbReference type="InterPro" id="IPR003018">
    <property type="entry name" value="GAF"/>
</dbReference>
<accession>A0AB39L3H3</accession>
<dbReference type="AlphaFoldDB" id="A0AB39L3H3"/>
<gene>
    <name evidence="3" type="ORF">AB5L97_19370</name>
</gene>
<keyword evidence="1" id="KW-0238">DNA-binding</keyword>
<evidence type="ECO:0000256" key="1">
    <source>
        <dbReference type="ARBA" id="ARBA00023125"/>
    </source>
</evidence>